<feature type="signal peptide" evidence="2">
    <location>
        <begin position="1"/>
        <end position="29"/>
    </location>
</feature>
<comment type="caution">
    <text evidence="3">The sequence shown here is derived from an EMBL/GenBank/DDBJ whole genome shotgun (WGS) entry which is preliminary data.</text>
</comment>
<evidence type="ECO:0000313" key="4">
    <source>
        <dbReference type="Proteomes" id="UP000676325"/>
    </source>
</evidence>
<keyword evidence="2" id="KW-0732">Signal</keyword>
<dbReference type="RefSeq" id="WP_212518758.1">
    <property type="nucleotide sequence ID" value="NZ_JAGSOH010000038.1"/>
</dbReference>
<dbReference type="Proteomes" id="UP000676325">
    <property type="component" value="Unassembled WGS sequence"/>
</dbReference>
<name>A0A941EBX3_9ACTN</name>
<gene>
    <name evidence="3" type="ORF">KDK95_14965</name>
</gene>
<sequence>MRSTPTRTAAAYAIVVAAALGLTACSASSGGDAQPGPASTATATATATGATGTGSGAAGTASARPSDGGSYTTSSDVISALKSAGHPCTPLSGDSITSVKAPGLQSVTACSIPNASSSTVAGTNVTATVFDNHTDAQAYASTLTSAQASGLLIGSTSERAVLGRNWVVLVPDDTAYAQQVSASLGGTVLGGSSSSAG</sequence>
<evidence type="ECO:0000256" key="2">
    <source>
        <dbReference type="SAM" id="SignalP"/>
    </source>
</evidence>
<feature type="chain" id="PRO_5038549320" description="DUF3558 domain-containing protein" evidence="2">
    <location>
        <begin position="30"/>
        <end position="197"/>
    </location>
</feature>
<dbReference type="AlphaFoldDB" id="A0A941EBX3"/>
<accession>A0A941EBX3</accession>
<keyword evidence="4" id="KW-1185">Reference proteome</keyword>
<dbReference type="PROSITE" id="PS51257">
    <property type="entry name" value="PROKAR_LIPOPROTEIN"/>
    <property type="match status" value="1"/>
</dbReference>
<evidence type="ECO:0000256" key="1">
    <source>
        <dbReference type="SAM" id="MobiDB-lite"/>
    </source>
</evidence>
<dbReference type="EMBL" id="JAGSOH010000038">
    <property type="protein sequence ID" value="MBR7827617.1"/>
    <property type="molecule type" value="Genomic_DNA"/>
</dbReference>
<organism evidence="3 4">
    <name type="scientific">Actinospica acidithermotolerans</name>
    <dbReference type="NCBI Taxonomy" id="2828514"/>
    <lineage>
        <taxon>Bacteria</taxon>
        <taxon>Bacillati</taxon>
        <taxon>Actinomycetota</taxon>
        <taxon>Actinomycetes</taxon>
        <taxon>Catenulisporales</taxon>
        <taxon>Actinospicaceae</taxon>
        <taxon>Actinospica</taxon>
    </lineage>
</organism>
<evidence type="ECO:0008006" key="5">
    <source>
        <dbReference type="Google" id="ProtNLM"/>
    </source>
</evidence>
<proteinExistence type="predicted"/>
<reference evidence="3" key="1">
    <citation type="submission" date="2021-04" db="EMBL/GenBank/DDBJ databases">
        <title>Genome based classification of Actinospica acidithermotolerans sp. nov., an actinobacterium isolated from an Indonesian hot spring.</title>
        <authorList>
            <person name="Kusuma A.B."/>
            <person name="Putra K.E."/>
            <person name="Nafisah S."/>
            <person name="Loh J."/>
            <person name="Nouioui I."/>
            <person name="Goodfellow M."/>
        </authorList>
    </citation>
    <scope>NUCLEOTIDE SEQUENCE</scope>
    <source>
        <strain evidence="3">MGRD01-02</strain>
    </source>
</reference>
<protein>
    <recommendedName>
        <fullName evidence="5">DUF3558 domain-containing protein</fullName>
    </recommendedName>
</protein>
<feature type="region of interest" description="Disordered" evidence="1">
    <location>
        <begin position="29"/>
        <end position="74"/>
    </location>
</feature>
<feature type="compositionally biased region" description="Low complexity" evidence="1">
    <location>
        <begin position="38"/>
        <end position="50"/>
    </location>
</feature>
<evidence type="ECO:0000313" key="3">
    <source>
        <dbReference type="EMBL" id="MBR7827617.1"/>
    </source>
</evidence>